<dbReference type="PANTHER" id="PTHR32120:SF10">
    <property type="entry name" value="SMALL RIBOSOMAL SUBUNIT BIOGENESIS GTPASE RSGA"/>
    <property type="match status" value="1"/>
</dbReference>
<comment type="subcellular location">
    <subcellularLocation>
        <location evidence="10">Cytoplasm</location>
    </subcellularLocation>
</comment>
<dbReference type="HAMAP" id="MF_01820">
    <property type="entry name" value="GTPase_RsgA"/>
    <property type="match status" value="1"/>
</dbReference>
<dbReference type="InterPro" id="IPR030378">
    <property type="entry name" value="G_CP_dom"/>
</dbReference>
<accession>A0A1M6FC04</accession>
<keyword evidence="5 10" id="KW-0547">Nucleotide-binding</keyword>
<evidence type="ECO:0000256" key="4">
    <source>
        <dbReference type="ARBA" id="ARBA00022730"/>
    </source>
</evidence>
<organism evidence="14 15">
    <name type="scientific">Clostridium cavendishii DSM 21758</name>
    <dbReference type="NCBI Taxonomy" id="1121302"/>
    <lineage>
        <taxon>Bacteria</taxon>
        <taxon>Bacillati</taxon>
        <taxon>Bacillota</taxon>
        <taxon>Clostridia</taxon>
        <taxon>Eubacteriales</taxon>
        <taxon>Clostridiaceae</taxon>
        <taxon>Clostridium</taxon>
    </lineage>
</organism>
<dbReference type="SUPFAM" id="SSF52540">
    <property type="entry name" value="P-loop containing nucleoside triphosphate hydrolases"/>
    <property type="match status" value="1"/>
</dbReference>
<evidence type="ECO:0000256" key="5">
    <source>
        <dbReference type="ARBA" id="ARBA00022741"/>
    </source>
</evidence>
<dbReference type="GO" id="GO:0046872">
    <property type="term" value="F:metal ion binding"/>
    <property type="evidence" value="ECO:0007669"/>
    <property type="project" value="UniProtKB-KW"/>
</dbReference>
<dbReference type="InterPro" id="IPR012340">
    <property type="entry name" value="NA-bd_OB-fold"/>
</dbReference>
<feature type="domain" description="CP-type G" evidence="13">
    <location>
        <begin position="104"/>
        <end position="261"/>
    </location>
</feature>
<dbReference type="RefSeq" id="WP_200802843.1">
    <property type="nucleotide sequence ID" value="NZ_FQZB01000005.1"/>
</dbReference>
<evidence type="ECO:0000256" key="2">
    <source>
        <dbReference type="ARBA" id="ARBA00022517"/>
    </source>
</evidence>
<keyword evidence="7 10" id="KW-0862">Zinc</keyword>
<dbReference type="EC" id="3.6.1.-" evidence="10"/>
<protein>
    <recommendedName>
        <fullName evidence="10">Small ribosomal subunit biogenesis GTPase RsgA</fullName>
        <ecNumber evidence="10">3.6.1.-</ecNumber>
    </recommendedName>
</protein>
<feature type="domain" description="EngC GTPase" evidence="12">
    <location>
        <begin position="112"/>
        <end position="259"/>
    </location>
</feature>
<feature type="binding site" evidence="10">
    <location>
        <position position="297"/>
    </location>
    <ligand>
        <name>Zn(2+)</name>
        <dbReference type="ChEBI" id="CHEBI:29105"/>
    </ligand>
</feature>
<evidence type="ECO:0000256" key="6">
    <source>
        <dbReference type="ARBA" id="ARBA00022801"/>
    </source>
</evidence>
<sequence>MSNKLEKYGYTDFYKTQIEKLDLRDTGLIPARIIEVHREIYTIVTDEGETTARLKGSLFYNNNQNSIYPAIGDFVLVYHNDCGDDIIYTVLERKSKFSRLDTFYETEQVVATNFDYVFIMTSLNHDFNIKRLERYLSISLQSGAIPIIILTKADLCSDYDAYKRELEKIVDGIPIVVISSLTGYGIDELKTYIKPTKTIVFLGSSGIGKSSLVNAISGEEIMKVSSIRESDSRGRHTTTHRELIMLENGTMIIDTPGMRVLGMWESSDGVNTVFDDIETLINKCRFNNCNHKSEPGCAIKEALENGELSVERWNNYIKLKKESKFAKRKEKQKSTEKSKSLVKGNKKKKYNKEELKESLELL</sequence>
<dbReference type="InterPro" id="IPR027417">
    <property type="entry name" value="P-loop_NTPase"/>
</dbReference>
<dbReference type="GO" id="GO:0005525">
    <property type="term" value="F:GTP binding"/>
    <property type="evidence" value="ECO:0007669"/>
    <property type="project" value="UniProtKB-UniRule"/>
</dbReference>
<feature type="binding site" evidence="10">
    <location>
        <begin position="203"/>
        <end position="211"/>
    </location>
    <ligand>
        <name>GTP</name>
        <dbReference type="ChEBI" id="CHEBI:37565"/>
    </ligand>
</feature>
<dbReference type="PROSITE" id="PS51721">
    <property type="entry name" value="G_CP"/>
    <property type="match status" value="1"/>
</dbReference>
<feature type="binding site" evidence="10">
    <location>
        <position position="284"/>
    </location>
    <ligand>
        <name>Zn(2+)</name>
        <dbReference type="ChEBI" id="CHEBI:29105"/>
    </ligand>
</feature>
<evidence type="ECO:0000256" key="10">
    <source>
        <dbReference type="HAMAP-Rule" id="MF_01820"/>
    </source>
</evidence>
<dbReference type="PROSITE" id="PS50936">
    <property type="entry name" value="ENGC_GTPASE"/>
    <property type="match status" value="1"/>
</dbReference>
<feature type="binding site" evidence="10">
    <location>
        <position position="291"/>
    </location>
    <ligand>
        <name>Zn(2+)</name>
        <dbReference type="ChEBI" id="CHEBI:29105"/>
    </ligand>
</feature>
<gene>
    <name evidence="10" type="primary">rsgA</name>
    <name evidence="14" type="ORF">SAMN02745163_01091</name>
</gene>
<keyword evidence="9 10" id="KW-0342">GTP-binding</keyword>
<evidence type="ECO:0000256" key="11">
    <source>
        <dbReference type="SAM" id="MobiDB-lite"/>
    </source>
</evidence>
<name>A0A1M6FC04_9CLOT</name>
<dbReference type="STRING" id="1121302.SAMN02745163_01091"/>
<dbReference type="CDD" id="cd01854">
    <property type="entry name" value="YjeQ_EngC"/>
    <property type="match status" value="1"/>
</dbReference>
<comment type="similarity">
    <text evidence="10">Belongs to the TRAFAC class YlqF/YawG GTPase family. RsgA subfamily.</text>
</comment>
<feature type="region of interest" description="Disordered" evidence="11">
    <location>
        <begin position="324"/>
        <end position="347"/>
    </location>
</feature>
<dbReference type="GO" id="GO:0019843">
    <property type="term" value="F:rRNA binding"/>
    <property type="evidence" value="ECO:0007669"/>
    <property type="project" value="UniProtKB-KW"/>
</dbReference>
<evidence type="ECO:0000259" key="13">
    <source>
        <dbReference type="PROSITE" id="PS51721"/>
    </source>
</evidence>
<evidence type="ECO:0000313" key="15">
    <source>
        <dbReference type="Proteomes" id="UP000184310"/>
    </source>
</evidence>
<evidence type="ECO:0000313" key="14">
    <source>
        <dbReference type="EMBL" id="SHI95149.1"/>
    </source>
</evidence>
<dbReference type="Gene3D" id="3.40.50.300">
    <property type="entry name" value="P-loop containing nucleotide triphosphate hydrolases"/>
    <property type="match status" value="1"/>
</dbReference>
<evidence type="ECO:0000256" key="8">
    <source>
        <dbReference type="ARBA" id="ARBA00022884"/>
    </source>
</evidence>
<keyword evidence="8 10" id="KW-0694">RNA-binding</keyword>
<feature type="binding site" evidence="10">
    <location>
        <begin position="151"/>
        <end position="154"/>
    </location>
    <ligand>
        <name>GTP</name>
        <dbReference type="ChEBI" id="CHEBI:37565"/>
    </ligand>
</feature>
<keyword evidence="4 10" id="KW-0699">rRNA-binding</keyword>
<dbReference type="PANTHER" id="PTHR32120">
    <property type="entry name" value="SMALL RIBOSOMAL SUBUNIT BIOGENESIS GTPASE RSGA"/>
    <property type="match status" value="1"/>
</dbReference>
<keyword evidence="2 10" id="KW-0690">Ribosome biogenesis</keyword>
<dbReference type="Proteomes" id="UP000184310">
    <property type="component" value="Unassembled WGS sequence"/>
</dbReference>
<dbReference type="InterPro" id="IPR010914">
    <property type="entry name" value="RsgA_GTPase_dom"/>
</dbReference>
<dbReference type="SUPFAM" id="SSF50249">
    <property type="entry name" value="Nucleic acid-binding proteins"/>
    <property type="match status" value="1"/>
</dbReference>
<dbReference type="GO" id="GO:0003924">
    <property type="term" value="F:GTPase activity"/>
    <property type="evidence" value="ECO:0007669"/>
    <property type="project" value="UniProtKB-UniRule"/>
</dbReference>
<evidence type="ECO:0000259" key="12">
    <source>
        <dbReference type="PROSITE" id="PS50936"/>
    </source>
</evidence>
<comment type="function">
    <text evidence="10">One of several proteins that assist in the late maturation steps of the functional core of the 30S ribosomal subunit. Helps release RbfA from mature subunits. May play a role in the assembly of ribosomal proteins into the subunit. Circularly permuted GTPase that catalyzes slow GTP hydrolysis, GTPase activity is stimulated by the 30S ribosomal subunit.</text>
</comment>
<evidence type="ECO:0000256" key="9">
    <source>
        <dbReference type="ARBA" id="ARBA00023134"/>
    </source>
</evidence>
<evidence type="ECO:0000256" key="7">
    <source>
        <dbReference type="ARBA" id="ARBA00022833"/>
    </source>
</evidence>
<comment type="cofactor">
    <cofactor evidence="10">
        <name>Zn(2+)</name>
        <dbReference type="ChEBI" id="CHEBI:29105"/>
    </cofactor>
    <text evidence="10">Binds 1 zinc ion per subunit.</text>
</comment>
<reference evidence="14 15" key="1">
    <citation type="submission" date="2016-11" db="EMBL/GenBank/DDBJ databases">
        <authorList>
            <person name="Jaros S."/>
            <person name="Januszkiewicz K."/>
            <person name="Wedrychowicz H."/>
        </authorList>
    </citation>
    <scope>NUCLEOTIDE SEQUENCE [LARGE SCALE GENOMIC DNA]</scope>
    <source>
        <strain evidence="14 15">DSM 21758</strain>
    </source>
</reference>
<dbReference type="Gene3D" id="1.10.40.50">
    <property type="entry name" value="Probable gtpase engc, domain 3"/>
    <property type="match status" value="1"/>
</dbReference>
<dbReference type="Pfam" id="PF03193">
    <property type="entry name" value="RsgA_GTPase"/>
    <property type="match status" value="1"/>
</dbReference>
<proteinExistence type="inferred from homology"/>
<dbReference type="NCBIfam" id="TIGR00157">
    <property type="entry name" value="ribosome small subunit-dependent GTPase A"/>
    <property type="match status" value="1"/>
</dbReference>
<comment type="subunit">
    <text evidence="10">Monomer. Associates with 30S ribosomal subunit, binds 16S rRNA.</text>
</comment>
<dbReference type="GO" id="GO:0042274">
    <property type="term" value="P:ribosomal small subunit biogenesis"/>
    <property type="evidence" value="ECO:0007669"/>
    <property type="project" value="UniProtKB-UniRule"/>
</dbReference>
<dbReference type="EMBL" id="FQZB01000005">
    <property type="protein sequence ID" value="SHI95149.1"/>
    <property type="molecule type" value="Genomic_DNA"/>
</dbReference>
<keyword evidence="3 10" id="KW-0479">Metal-binding</keyword>
<dbReference type="InterPro" id="IPR004881">
    <property type="entry name" value="Ribosome_biogen_GTPase_RsgA"/>
</dbReference>
<evidence type="ECO:0000256" key="1">
    <source>
        <dbReference type="ARBA" id="ARBA00022490"/>
    </source>
</evidence>
<evidence type="ECO:0000256" key="3">
    <source>
        <dbReference type="ARBA" id="ARBA00022723"/>
    </source>
</evidence>
<dbReference type="AlphaFoldDB" id="A0A1M6FC04"/>
<keyword evidence="6 10" id="KW-0378">Hydrolase</keyword>
<feature type="binding site" evidence="10">
    <location>
        <position position="289"/>
    </location>
    <ligand>
        <name>Zn(2+)</name>
        <dbReference type="ChEBI" id="CHEBI:29105"/>
    </ligand>
</feature>
<keyword evidence="15" id="KW-1185">Reference proteome</keyword>
<keyword evidence="1 10" id="KW-0963">Cytoplasm</keyword>
<dbReference type="GO" id="GO:0005737">
    <property type="term" value="C:cytoplasm"/>
    <property type="evidence" value="ECO:0007669"/>
    <property type="project" value="UniProtKB-SubCell"/>
</dbReference>